<dbReference type="EMBL" id="KN832582">
    <property type="protein sequence ID" value="KII83140.1"/>
    <property type="molecule type" value="Genomic_DNA"/>
</dbReference>
<feature type="non-terminal residue" evidence="2">
    <location>
        <position position="1"/>
    </location>
</feature>
<dbReference type="HOGENOM" id="CLU_1499823_0_0_1"/>
<evidence type="ECO:0000313" key="3">
    <source>
        <dbReference type="Proteomes" id="UP000053263"/>
    </source>
</evidence>
<organism evidence="2 3">
    <name type="scientific">Plicaturopsis crispa FD-325 SS-3</name>
    <dbReference type="NCBI Taxonomy" id="944288"/>
    <lineage>
        <taxon>Eukaryota</taxon>
        <taxon>Fungi</taxon>
        <taxon>Dikarya</taxon>
        <taxon>Basidiomycota</taxon>
        <taxon>Agaricomycotina</taxon>
        <taxon>Agaricomycetes</taxon>
        <taxon>Agaricomycetidae</taxon>
        <taxon>Amylocorticiales</taxon>
        <taxon>Amylocorticiaceae</taxon>
        <taxon>Plicatura</taxon>
        <taxon>Plicaturopsis crispa</taxon>
    </lineage>
</organism>
<dbReference type="Proteomes" id="UP000053263">
    <property type="component" value="Unassembled WGS sequence"/>
</dbReference>
<evidence type="ECO:0000256" key="1">
    <source>
        <dbReference type="SAM" id="MobiDB-lite"/>
    </source>
</evidence>
<feature type="region of interest" description="Disordered" evidence="1">
    <location>
        <begin position="122"/>
        <end position="180"/>
    </location>
</feature>
<evidence type="ECO:0000313" key="2">
    <source>
        <dbReference type="EMBL" id="KII83140.1"/>
    </source>
</evidence>
<dbReference type="AlphaFoldDB" id="A0A0C9SVM4"/>
<accession>A0A0C9SVM4</accession>
<feature type="compositionally biased region" description="Acidic residues" evidence="1">
    <location>
        <begin position="167"/>
        <end position="180"/>
    </location>
</feature>
<keyword evidence="3" id="KW-1185">Reference proteome</keyword>
<gene>
    <name evidence="2" type="ORF">PLICRDRAFT_77631</name>
</gene>
<proteinExistence type="predicted"/>
<sequence length="180" mass="20427">LTRVENVSRCIEENGLTISSYIHHVLTLTWASAVMRKNLTEHASSICSDLYEHLPSKPSVTSWALGIARGVFCRERHGFRFNAAHATSEYLEGSFMKEAETKMRRYAPSLWELVQSLLDAKETRKRARKDPDSGAREMDEGRMDVERDLGEFGGHDFESMSDSEHDLEGDESDLDTESEP</sequence>
<name>A0A0C9SVM4_PLICR</name>
<feature type="compositionally biased region" description="Basic and acidic residues" evidence="1">
    <location>
        <begin position="129"/>
        <end position="166"/>
    </location>
</feature>
<protein>
    <submittedName>
        <fullName evidence="2">Uncharacterized protein</fullName>
    </submittedName>
</protein>
<feature type="non-terminal residue" evidence="2">
    <location>
        <position position="180"/>
    </location>
</feature>
<reference evidence="2 3" key="1">
    <citation type="submission" date="2014-06" db="EMBL/GenBank/DDBJ databases">
        <title>Evolutionary Origins and Diversification of the Mycorrhizal Mutualists.</title>
        <authorList>
            <consortium name="DOE Joint Genome Institute"/>
            <consortium name="Mycorrhizal Genomics Consortium"/>
            <person name="Kohler A."/>
            <person name="Kuo A."/>
            <person name="Nagy L.G."/>
            <person name="Floudas D."/>
            <person name="Copeland A."/>
            <person name="Barry K.W."/>
            <person name="Cichocki N."/>
            <person name="Veneault-Fourrey C."/>
            <person name="LaButti K."/>
            <person name="Lindquist E.A."/>
            <person name="Lipzen A."/>
            <person name="Lundell T."/>
            <person name="Morin E."/>
            <person name="Murat C."/>
            <person name="Riley R."/>
            <person name="Ohm R."/>
            <person name="Sun H."/>
            <person name="Tunlid A."/>
            <person name="Henrissat B."/>
            <person name="Grigoriev I.V."/>
            <person name="Hibbett D.S."/>
            <person name="Martin F."/>
        </authorList>
    </citation>
    <scope>NUCLEOTIDE SEQUENCE [LARGE SCALE GENOMIC DNA]</scope>
    <source>
        <strain evidence="2 3">FD-325 SS-3</strain>
    </source>
</reference>